<evidence type="ECO:0000256" key="6">
    <source>
        <dbReference type="ARBA" id="ARBA00023163"/>
    </source>
</evidence>
<reference evidence="10" key="1">
    <citation type="submission" date="2019-09" db="EMBL/GenBank/DDBJ databases">
        <title>Draft genome information of white flower Hibiscus syriacus.</title>
        <authorList>
            <person name="Kim Y.-M."/>
        </authorList>
    </citation>
    <scope>NUCLEOTIDE SEQUENCE [LARGE SCALE GENOMIC DNA]</scope>
    <source>
        <strain evidence="10">YM2019G1</strain>
    </source>
</reference>
<dbReference type="PANTHER" id="PTHR46179:SF13">
    <property type="entry name" value="C2H2-TYPE DOMAIN-CONTAINING PROTEIN"/>
    <property type="match status" value="1"/>
</dbReference>
<evidence type="ECO:0000256" key="5">
    <source>
        <dbReference type="ARBA" id="ARBA00023015"/>
    </source>
</evidence>
<dbReference type="InterPro" id="IPR051061">
    <property type="entry name" value="Zinc_finger_trans_reg"/>
</dbReference>
<organism evidence="10 11">
    <name type="scientific">Hibiscus syriacus</name>
    <name type="common">Rose of Sharon</name>
    <dbReference type="NCBI Taxonomy" id="106335"/>
    <lineage>
        <taxon>Eukaryota</taxon>
        <taxon>Viridiplantae</taxon>
        <taxon>Streptophyta</taxon>
        <taxon>Embryophyta</taxon>
        <taxon>Tracheophyta</taxon>
        <taxon>Spermatophyta</taxon>
        <taxon>Magnoliopsida</taxon>
        <taxon>eudicotyledons</taxon>
        <taxon>Gunneridae</taxon>
        <taxon>Pentapetalae</taxon>
        <taxon>rosids</taxon>
        <taxon>malvids</taxon>
        <taxon>Malvales</taxon>
        <taxon>Malvaceae</taxon>
        <taxon>Malvoideae</taxon>
        <taxon>Hibiscus</taxon>
    </lineage>
</organism>
<evidence type="ECO:0000256" key="7">
    <source>
        <dbReference type="ARBA" id="ARBA00023242"/>
    </source>
</evidence>
<dbReference type="Gene3D" id="3.30.160.60">
    <property type="entry name" value="Classic Zinc Finger"/>
    <property type="match status" value="2"/>
</dbReference>
<keyword evidence="7" id="KW-0539">Nucleus</keyword>
<sequence length="164" mass="18818">MTRHLKEFHDEELLSSEAGSEKQYVCQEAGCGKVFKFASSTSEHMNQKGLRQRELSDFEGCLHTFSTKSNIRQHVKAVHEELKPYACSFGCGMKFSYKHVRDKHEKSGCHVYTPGDFLELDQQFRSRPRGGRKRTCPTVEMLIRKRVIPPQMDMMDLGQTPGCS</sequence>
<comment type="caution">
    <text evidence="10">The sequence shown here is derived from an EMBL/GenBank/DDBJ whole genome shotgun (WGS) entry which is preliminary data.</text>
</comment>
<evidence type="ECO:0000256" key="8">
    <source>
        <dbReference type="PROSITE-ProRule" id="PRU00042"/>
    </source>
</evidence>
<dbReference type="GO" id="GO:0080084">
    <property type="term" value="F:5S rDNA binding"/>
    <property type="evidence" value="ECO:0007669"/>
    <property type="project" value="TreeGrafter"/>
</dbReference>
<keyword evidence="2" id="KW-0479">Metal-binding</keyword>
<dbReference type="SUPFAM" id="SSF57667">
    <property type="entry name" value="beta-beta-alpha zinc fingers"/>
    <property type="match status" value="1"/>
</dbReference>
<evidence type="ECO:0000256" key="1">
    <source>
        <dbReference type="ARBA" id="ARBA00004123"/>
    </source>
</evidence>
<evidence type="ECO:0000313" key="10">
    <source>
        <dbReference type="EMBL" id="KAE8709807.1"/>
    </source>
</evidence>
<dbReference type="GO" id="GO:0005730">
    <property type="term" value="C:nucleolus"/>
    <property type="evidence" value="ECO:0007669"/>
    <property type="project" value="TreeGrafter"/>
</dbReference>
<keyword evidence="6" id="KW-0804">Transcription</keyword>
<evidence type="ECO:0000256" key="4">
    <source>
        <dbReference type="ARBA" id="ARBA00022833"/>
    </source>
</evidence>
<dbReference type="PROSITE" id="PS00028">
    <property type="entry name" value="ZINC_FINGER_C2H2_1"/>
    <property type="match status" value="1"/>
</dbReference>
<dbReference type="GO" id="GO:0003700">
    <property type="term" value="F:DNA-binding transcription factor activity"/>
    <property type="evidence" value="ECO:0007669"/>
    <property type="project" value="TreeGrafter"/>
</dbReference>
<dbReference type="PROSITE" id="PS50157">
    <property type="entry name" value="ZINC_FINGER_C2H2_2"/>
    <property type="match status" value="1"/>
</dbReference>
<dbReference type="GO" id="GO:0006357">
    <property type="term" value="P:regulation of transcription by RNA polymerase II"/>
    <property type="evidence" value="ECO:0007669"/>
    <property type="project" value="TreeGrafter"/>
</dbReference>
<dbReference type="Proteomes" id="UP000436088">
    <property type="component" value="Unassembled WGS sequence"/>
</dbReference>
<evidence type="ECO:0000313" key="11">
    <source>
        <dbReference type="Proteomes" id="UP000436088"/>
    </source>
</evidence>
<dbReference type="AlphaFoldDB" id="A0A6A3B2G4"/>
<name>A0A6A3B2G4_HIBSY</name>
<keyword evidence="5" id="KW-0805">Transcription regulation</keyword>
<keyword evidence="4" id="KW-0862">Zinc</keyword>
<dbReference type="InterPro" id="IPR013087">
    <property type="entry name" value="Znf_C2H2_type"/>
</dbReference>
<protein>
    <submittedName>
        <fullName evidence="10">Detected protein of confused Function</fullName>
    </submittedName>
</protein>
<gene>
    <name evidence="10" type="ORF">F3Y22_tig00110328pilonHSYRG00519</name>
</gene>
<dbReference type="InterPro" id="IPR036236">
    <property type="entry name" value="Znf_C2H2_sf"/>
</dbReference>
<evidence type="ECO:0000256" key="2">
    <source>
        <dbReference type="ARBA" id="ARBA00022723"/>
    </source>
</evidence>
<feature type="domain" description="C2H2-type" evidence="9">
    <location>
        <begin position="85"/>
        <end position="110"/>
    </location>
</feature>
<dbReference type="GO" id="GO:0008270">
    <property type="term" value="F:zinc ion binding"/>
    <property type="evidence" value="ECO:0007669"/>
    <property type="project" value="UniProtKB-KW"/>
</dbReference>
<evidence type="ECO:0000256" key="3">
    <source>
        <dbReference type="ARBA" id="ARBA00022771"/>
    </source>
</evidence>
<dbReference type="PANTHER" id="PTHR46179">
    <property type="entry name" value="ZINC FINGER PROTEIN"/>
    <property type="match status" value="1"/>
</dbReference>
<proteinExistence type="predicted"/>
<comment type="subcellular location">
    <subcellularLocation>
        <location evidence="1">Nucleus</location>
    </subcellularLocation>
</comment>
<evidence type="ECO:0000259" key="9">
    <source>
        <dbReference type="PROSITE" id="PS50157"/>
    </source>
</evidence>
<accession>A0A6A3B2G4</accession>
<keyword evidence="3 8" id="KW-0863">Zinc-finger</keyword>
<dbReference type="EMBL" id="VEPZ02000934">
    <property type="protein sequence ID" value="KAE8709807.1"/>
    <property type="molecule type" value="Genomic_DNA"/>
</dbReference>
<keyword evidence="11" id="KW-1185">Reference proteome</keyword>